<keyword evidence="2" id="KW-1185">Reference proteome</keyword>
<feature type="non-terminal residue" evidence="1">
    <location>
        <position position="67"/>
    </location>
</feature>
<evidence type="ECO:0000313" key="2">
    <source>
        <dbReference type="Proteomes" id="UP001189624"/>
    </source>
</evidence>
<dbReference type="EMBL" id="OY731403">
    <property type="protein sequence ID" value="CAJ1964928.1"/>
    <property type="molecule type" value="Genomic_DNA"/>
</dbReference>
<dbReference type="AlphaFoldDB" id="A0AA86STV2"/>
<protein>
    <submittedName>
        <fullName evidence="1">Uncharacterized protein</fullName>
    </submittedName>
</protein>
<name>A0AA86STV2_9FABA</name>
<organism evidence="1 2">
    <name type="scientific">Sphenostylis stenocarpa</name>
    <dbReference type="NCBI Taxonomy" id="92480"/>
    <lineage>
        <taxon>Eukaryota</taxon>
        <taxon>Viridiplantae</taxon>
        <taxon>Streptophyta</taxon>
        <taxon>Embryophyta</taxon>
        <taxon>Tracheophyta</taxon>
        <taxon>Spermatophyta</taxon>
        <taxon>Magnoliopsida</taxon>
        <taxon>eudicotyledons</taxon>
        <taxon>Gunneridae</taxon>
        <taxon>Pentapetalae</taxon>
        <taxon>rosids</taxon>
        <taxon>fabids</taxon>
        <taxon>Fabales</taxon>
        <taxon>Fabaceae</taxon>
        <taxon>Papilionoideae</taxon>
        <taxon>50 kb inversion clade</taxon>
        <taxon>NPAAA clade</taxon>
        <taxon>indigoferoid/millettioid clade</taxon>
        <taxon>Phaseoleae</taxon>
        <taxon>Sphenostylis</taxon>
    </lineage>
</organism>
<accession>A0AA86STV2</accession>
<evidence type="ECO:0000313" key="1">
    <source>
        <dbReference type="EMBL" id="CAJ1964928.1"/>
    </source>
</evidence>
<dbReference type="Proteomes" id="UP001189624">
    <property type="component" value="Chromosome 6"/>
</dbReference>
<reference evidence="1" key="1">
    <citation type="submission" date="2023-10" db="EMBL/GenBank/DDBJ databases">
        <authorList>
            <person name="Domelevo Entfellner J.-B."/>
        </authorList>
    </citation>
    <scope>NUCLEOTIDE SEQUENCE</scope>
</reference>
<gene>
    <name evidence="1" type="ORF">AYBTSS11_LOCUS20576</name>
</gene>
<proteinExistence type="predicted"/>
<sequence>MNLHRACEPVELNHYGEGKKHAQYVEIAECKSVEILEIKEFQQLDKQRLENDVSLKVNEPWLQTPNK</sequence>
<dbReference type="Gramene" id="rna-AYBTSS11_LOCUS20576">
    <property type="protein sequence ID" value="CAJ1964928.1"/>
    <property type="gene ID" value="gene-AYBTSS11_LOCUS20576"/>
</dbReference>